<dbReference type="FunFam" id="3.40.50.300:FF:001091">
    <property type="entry name" value="Probable disease resistance protein At1g61300"/>
    <property type="match status" value="1"/>
</dbReference>
<dbReference type="InterPro" id="IPR027417">
    <property type="entry name" value="P-loop_NTPase"/>
</dbReference>
<dbReference type="InterPro" id="IPR050905">
    <property type="entry name" value="Plant_NBS-LRR"/>
</dbReference>
<dbReference type="Gene3D" id="3.40.50.300">
    <property type="entry name" value="P-loop containing nucleotide triphosphate hydrolases"/>
    <property type="match status" value="1"/>
</dbReference>
<dbReference type="EMBL" id="JAEACU010000001">
    <property type="protein sequence ID" value="KAH7545163.1"/>
    <property type="molecule type" value="Genomic_DNA"/>
</dbReference>
<reference evidence="11" key="1">
    <citation type="journal article" date="2021" name="Front. Plant Sci.">
        <title>Chromosome-Scale Genome Assembly for Chinese Sour Jujube and Insights Into Its Genome Evolution and Domestication Signature.</title>
        <authorList>
            <person name="Shen L.-Y."/>
            <person name="Luo H."/>
            <person name="Wang X.-L."/>
            <person name="Wang X.-M."/>
            <person name="Qiu X.-J."/>
            <person name="Liu H."/>
            <person name="Zhou S.-S."/>
            <person name="Jia K.-H."/>
            <person name="Nie S."/>
            <person name="Bao Y.-T."/>
            <person name="Zhang R.-G."/>
            <person name="Yun Q.-Z."/>
            <person name="Chai Y.-H."/>
            <person name="Lu J.-Y."/>
            <person name="Li Y."/>
            <person name="Zhao S.-W."/>
            <person name="Mao J.-F."/>
            <person name="Jia S.-G."/>
            <person name="Mao Y.-M."/>
        </authorList>
    </citation>
    <scope>NUCLEOTIDE SEQUENCE</scope>
    <source>
        <strain evidence="11">AT0</strain>
        <tissue evidence="11">Leaf</tissue>
    </source>
</reference>
<feature type="domain" description="Disease resistance protein At4g27190-like leucine-rich repeats" evidence="9">
    <location>
        <begin position="884"/>
        <end position="992"/>
    </location>
</feature>
<dbReference type="PANTHER" id="PTHR33463:SF221">
    <property type="entry name" value="LEUCINE-RICH REPEAT DOMAIN, L DOMAIN-CONTAINING PROTEIN"/>
    <property type="match status" value="1"/>
</dbReference>
<dbReference type="InterPro" id="IPR057135">
    <property type="entry name" value="At4g27190-like_LRR"/>
</dbReference>
<dbReference type="InterPro" id="IPR036388">
    <property type="entry name" value="WH-like_DNA-bd_sf"/>
</dbReference>
<dbReference type="InterPro" id="IPR003591">
    <property type="entry name" value="Leu-rich_rpt_typical-subtyp"/>
</dbReference>
<dbReference type="PROSITE" id="PS51450">
    <property type="entry name" value="LRR"/>
    <property type="match status" value="1"/>
</dbReference>
<dbReference type="SUPFAM" id="SSF52058">
    <property type="entry name" value="L domain-like"/>
    <property type="match status" value="1"/>
</dbReference>
<sequence length="1032" mass="118113">MFSFLKWMETDMGLSTLKKKIGHGHLTLSNISGYSAPTFNIYKCLIFFFFLDALIVDSFHRVDIMDFVGTSLCIIDSIWKPLERRFYYLLNVEQLLEELLVNLERLNARENDIKLEINRGILNVRKKPKSEVQLWLKLVEKVENEVSGMQNDIGEKGRYMKGCYPNCYSRYKLGKFIALKMKEVNELHGKGAFPNGLFADLLLDGGNIMPTRVSVATTTHMKVLREIQECLMNVDVNKIGIYGMGGVGKTTIMMHINNQLNEAQIFDHIIWVTVSKTFDLEKLQDDIAKAVDMDLPNDRSVTSRSTILFQCLRRIKRFVLVLDDLWSKFSLEEVGIPEPNKDNGCKIVFITRLMEVCRGMETHREIKVDILSEEEAWNLFADKAGIAAICSPEIEPLAKMISGECGRLPLAIITVGRAMRKIDNVRVWMNALEELKSSRAEIEGMEEDVFARLKFSYSHLKNDRARACFLYCALFPENYNIEVEELVEYWMAEGLIDEVGDREREINKGHAVVKELKDACMLEGVGTRCVRMHDLVRDLAIRITSEIPQFKVKAGLGLKIFPRIWMEDVERVSIMENNIALLPDHPNCTTLSTLFLQNNPLSKGIPDDFFLYMHNLRVLNLSGTSIELLPYSFCNLQNLRALFLSFCELKELPSLSILKELRVLDLSYTLLEELPHDMGSLTNLRRLDLSYTEELNTFPAGVIPKLFRLECLSMFKSKWRWSLVSQGIGNGVDFEEIFNSKQLSNLGLSFEDSNSFNSYVKSRHWCELKRYHIGIGQLSSFLPFSREGFSVEIEGCNVITSGSSILLPDNTQQLALQGCNDIDILSNLLNSSNLADLKECYISTCSRLEYIIKAEENYFPSLKILILHKLPNLKAICYGIAVANVLSRLKTLHIHNCNSLKSILSVGMLQCLKNLEEIELWNSHSVEEIIEGGELGGVNNTTFPTLTLPRLQRLYLSTLPELKSISKRPIAINLLESIDVWDCGKLRNLPFSMENLPNSLRCITGSRKWWDELEWDEPSPKRFLQRFFKDDR</sequence>
<keyword evidence="2" id="KW-0433">Leucine-rich repeat</keyword>
<evidence type="ECO:0000259" key="8">
    <source>
        <dbReference type="Pfam" id="PF00931"/>
    </source>
</evidence>
<comment type="similarity">
    <text evidence="1">Belongs to the disease resistance NB-LRR family.</text>
</comment>
<dbReference type="GO" id="GO:0006952">
    <property type="term" value="P:defense response"/>
    <property type="evidence" value="ECO:0007669"/>
    <property type="project" value="UniProtKB-KW"/>
</dbReference>
<evidence type="ECO:0000313" key="12">
    <source>
        <dbReference type="Proteomes" id="UP000813462"/>
    </source>
</evidence>
<keyword evidence="6" id="KW-0067">ATP-binding</keyword>
<evidence type="ECO:0000313" key="11">
    <source>
        <dbReference type="EMBL" id="KAH7545163.1"/>
    </source>
</evidence>
<evidence type="ECO:0000259" key="10">
    <source>
        <dbReference type="Pfam" id="PF23559"/>
    </source>
</evidence>
<feature type="domain" description="Disease resistance protein winged helix" evidence="10">
    <location>
        <begin position="474"/>
        <end position="540"/>
    </location>
</feature>
<keyword evidence="7" id="KW-0175">Coiled coil</keyword>
<evidence type="ECO:0000259" key="9">
    <source>
        <dbReference type="Pfam" id="PF23247"/>
    </source>
</evidence>
<dbReference type="InterPro" id="IPR058922">
    <property type="entry name" value="WHD_DRP"/>
</dbReference>
<evidence type="ECO:0000256" key="6">
    <source>
        <dbReference type="ARBA" id="ARBA00022840"/>
    </source>
</evidence>
<dbReference type="PANTHER" id="PTHR33463">
    <property type="entry name" value="NB-ARC DOMAIN-CONTAINING PROTEIN-RELATED"/>
    <property type="match status" value="1"/>
</dbReference>
<proteinExistence type="inferred from homology"/>
<dbReference type="InterPro" id="IPR001611">
    <property type="entry name" value="Leu-rich_rpt"/>
</dbReference>
<keyword evidence="4" id="KW-0547">Nucleotide-binding</keyword>
<dbReference type="SUPFAM" id="SSF52540">
    <property type="entry name" value="P-loop containing nucleoside triphosphate hydrolases"/>
    <property type="match status" value="1"/>
</dbReference>
<evidence type="ECO:0000256" key="1">
    <source>
        <dbReference type="ARBA" id="ARBA00008894"/>
    </source>
</evidence>
<evidence type="ECO:0000256" key="4">
    <source>
        <dbReference type="ARBA" id="ARBA00022741"/>
    </source>
</evidence>
<keyword evidence="3" id="KW-0677">Repeat</keyword>
<evidence type="ECO:0008006" key="13">
    <source>
        <dbReference type="Google" id="ProtNLM"/>
    </source>
</evidence>
<dbReference type="InterPro" id="IPR002182">
    <property type="entry name" value="NB-ARC"/>
</dbReference>
<dbReference type="Gene3D" id="1.10.8.430">
    <property type="entry name" value="Helical domain of apoptotic protease-activating factors"/>
    <property type="match status" value="1"/>
</dbReference>
<dbReference type="FunFam" id="1.10.10.10:FF:000322">
    <property type="entry name" value="Probable disease resistance protein At1g63360"/>
    <property type="match status" value="1"/>
</dbReference>
<dbReference type="Pfam" id="PF13855">
    <property type="entry name" value="LRR_8"/>
    <property type="match status" value="1"/>
</dbReference>
<feature type="coiled-coil region" evidence="7">
    <location>
        <begin position="89"/>
        <end position="116"/>
    </location>
</feature>
<protein>
    <recommendedName>
        <fullName evidence="13">Disease resistance protein At4g27220</fullName>
    </recommendedName>
</protein>
<name>A0A978VZM9_ZIZJJ</name>
<dbReference type="AlphaFoldDB" id="A0A978VZM9"/>
<dbReference type="InterPro" id="IPR032675">
    <property type="entry name" value="LRR_dom_sf"/>
</dbReference>
<evidence type="ECO:0000256" key="5">
    <source>
        <dbReference type="ARBA" id="ARBA00022821"/>
    </source>
</evidence>
<dbReference type="Pfam" id="PF00931">
    <property type="entry name" value="NB-ARC"/>
    <property type="match status" value="1"/>
</dbReference>
<dbReference type="GO" id="GO:0043531">
    <property type="term" value="F:ADP binding"/>
    <property type="evidence" value="ECO:0007669"/>
    <property type="project" value="InterPro"/>
</dbReference>
<dbReference type="InterPro" id="IPR042197">
    <property type="entry name" value="Apaf_helical"/>
</dbReference>
<gene>
    <name evidence="11" type="ORF">FEM48_Zijuj01G0064500</name>
</gene>
<dbReference type="PRINTS" id="PR00364">
    <property type="entry name" value="DISEASERSIST"/>
</dbReference>
<comment type="caution">
    <text evidence="11">The sequence shown here is derived from an EMBL/GenBank/DDBJ whole genome shotgun (WGS) entry which is preliminary data.</text>
</comment>
<dbReference type="Proteomes" id="UP000813462">
    <property type="component" value="Unassembled WGS sequence"/>
</dbReference>
<dbReference type="GO" id="GO:0005524">
    <property type="term" value="F:ATP binding"/>
    <property type="evidence" value="ECO:0007669"/>
    <property type="project" value="UniProtKB-KW"/>
</dbReference>
<dbReference type="Pfam" id="PF23247">
    <property type="entry name" value="LRR_RPS2"/>
    <property type="match status" value="1"/>
</dbReference>
<dbReference type="SMART" id="SM00369">
    <property type="entry name" value="LRR_TYP"/>
    <property type="match status" value="3"/>
</dbReference>
<keyword evidence="5" id="KW-0611">Plant defense</keyword>
<dbReference type="Pfam" id="PF23559">
    <property type="entry name" value="WHD_DRP"/>
    <property type="match status" value="1"/>
</dbReference>
<evidence type="ECO:0000256" key="2">
    <source>
        <dbReference type="ARBA" id="ARBA00022614"/>
    </source>
</evidence>
<dbReference type="Gene3D" id="1.10.10.10">
    <property type="entry name" value="Winged helix-like DNA-binding domain superfamily/Winged helix DNA-binding domain"/>
    <property type="match status" value="1"/>
</dbReference>
<accession>A0A978VZM9</accession>
<evidence type="ECO:0000256" key="3">
    <source>
        <dbReference type="ARBA" id="ARBA00022737"/>
    </source>
</evidence>
<organism evidence="11 12">
    <name type="scientific">Ziziphus jujuba var. spinosa</name>
    <dbReference type="NCBI Taxonomy" id="714518"/>
    <lineage>
        <taxon>Eukaryota</taxon>
        <taxon>Viridiplantae</taxon>
        <taxon>Streptophyta</taxon>
        <taxon>Embryophyta</taxon>
        <taxon>Tracheophyta</taxon>
        <taxon>Spermatophyta</taxon>
        <taxon>Magnoliopsida</taxon>
        <taxon>eudicotyledons</taxon>
        <taxon>Gunneridae</taxon>
        <taxon>Pentapetalae</taxon>
        <taxon>rosids</taxon>
        <taxon>fabids</taxon>
        <taxon>Rosales</taxon>
        <taxon>Rhamnaceae</taxon>
        <taxon>Paliureae</taxon>
        <taxon>Ziziphus</taxon>
    </lineage>
</organism>
<evidence type="ECO:0000256" key="7">
    <source>
        <dbReference type="SAM" id="Coils"/>
    </source>
</evidence>
<dbReference type="Gene3D" id="3.80.10.10">
    <property type="entry name" value="Ribonuclease Inhibitor"/>
    <property type="match status" value="2"/>
</dbReference>
<feature type="domain" description="NB-ARC" evidence="8">
    <location>
        <begin position="223"/>
        <end position="385"/>
    </location>
</feature>